<sequence>MICNIPKVTVTTWSSDKIVLAGPTYRQYLNKSLEIISSKDVASIIGQPGMGKTTILRKAEESCKDKMFTFFLDLASKNEIEDEFWSKVDKFKLREIVLPKMDKKKYGYTFFKRIRGIKFEKHLEDLCDKLNDPLIRLYCINYTRDFDGMLKLIGDLKSVTDVVLFIDEVRDSHLPKIHRLINSGLAVPVLMAIPTDAYNKVTDLAIRRRLDESRISLDSALTADDIKEIIEVYCKPLSEELYPIVLSMWNGKELNTVSSILQYVKNEVDKAVNDCGNEELSCVKEKVRNSYTLKDIETDSKTLEKMIREELANLAKEYDITYVHPRGKRVEVKGKNITVGLFFIYGEYAYIGLVKLMNNQEVDSEIQLLPFINVIEHDKKDYKVAKRFVITNGKISLEGIDSVELSTLEVVRMIRGDTVILEEKVRGLLKNILLSQNVTNSEVVT</sequence>
<keyword evidence="1" id="KW-0067">ATP-binding</keyword>
<accession>A0A650CMV1</accession>
<dbReference type="GO" id="GO:0005524">
    <property type="term" value="F:ATP binding"/>
    <property type="evidence" value="ECO:0007669"/>
    <property type="project" value="UniProtKB-KW"/>
</dbReference>
<proteinExistence type="predicted"/>
<evidence type="ECO:0000313" key="1">
    <source>
        <dbReference type="EMBL" id="QGR19180.1"/>
    </source>
</evidence>
<dbReference type="AlphaFoldDB" id="A0A650CMV1"/>
<keyword evidence="2" id="KW-1185">Reference proteome</keyword>
<dbReference type="EMBL" id="CP045483">
    <property type="protein sequence ID" value="QGR19180.1"/>
    <property type="molecule type" value="Genomic_DNA"/>
</dbReference>
<name>A0A650CMV1_9CREN</name>
<protein>
    <submittedName>
        <fullName evidence="1">ATP-binding protein</fullName>
    </submittedName>
</protein>
<dbReference type="SUPFAM" id="SSF52540">
    <property type="entry name" value="P-loop containing nucleoside triphosphate hydrolases"/>
    <property type="match status" value="1"/>
</dbReference>
<dbReference type="RefSeq" id="WP_156005697.1">
    <property type="nucleotide sequence ID" value="NZ_CP045483.1"/>
</dbReference>
<dbReference type="OrthoDB" id="34010at2157"/>
<dbReference type="GeneID" id="42798162"/>
<organism evidence="1 2">
    <name type="scientific">Stygiolobus azoricus</name>
    <dbReference type="NCBI Taxonomy" id="41675"/>
    <lineage>
        <taxon>Archaea</taxon>
        <taxon>Thermoproteota</taxon>
        <taxon>Thermoprotei</taxon>
        <taxon>Sulfolobales</taxon>
        <taxon>Sulfolobaceae</taxon>
        <taxon>Stygiolobus</taxon>
    </lineage>
</organism>
<dbReference type="Gene3D" id="3.40.50.300">
    <property type="entry name" value="P-loop containing nucleotide triphosphate hydrolases"/>
    <property type="match status" value="1"/>
</dbReference>
<dbReference type="InterPro" id="IPR027417">
    <property type="entry name" value="P-loop_NTPase"/>
</dbReference>
<dbReference type="KEGG" id="sazo:D1868_03775"/>
<evidence type="ECO:0000313" key="2">
    <source>
        <dbReference type="Proteomes" id="UP000423396"/>
    </source>
</evidence>
<reference evidence="1 2" key="1">
    <citation type="submission" date="2019-10" db="EMBL/GenBank/DDBJ databases">
        <title>Genome Sequences from Six Type Strain Members of the Archaeal Family Sulfolobaceae: Acidianus ambivalens, Acidianus infernus, Metallosphaera prunae, Stygiolobus azoricus, Sulfolobus metallicus, and Sulfurisphaera ohwakuensis.</title>
        <authorList>
            <person name="Counts J.A."/>
            <person name="Kelly R.M."/>
        </authorList>
    </citation>
    <scope>NUCLEOTIDE SEQUENCE [LARGE SCALE GENOMIC DNA]</scope>
    <source>
        <strain evidence="1 2">FC6</strain>
    </source>
</reference>
<dbReference type="Proteomes" id="UP000423396">
    <property type="component" value="Chromosome"/>
</dbReference>
<keyword evidence="1" id="KW-0547">Nucleotide-binding</keyword>
<gene>
    <name evidence="1" type="ORF">D1868_03775</name>
</gene>